<sequence>MRAQLQNTWNLPSGEWALSLLDMDGKFVVSSSSGKLYIFDVSNTQSEPVVIAAHDSSINAIVKIDNLHIASCSGDGIKVWDISSPQLPLKTLTNAKNSPFLSLTYANHRLAGGTELAGQDAEVHIWDLKKDSIEPVRSFIDSHHDDVTYLEFHPSLSQYLMSGSTDGYVNIYDLSQEDEEDALHQVINFASVHSCQFIQERRIAVLSHMETLGYFELNNQDYENAEEPQPKIIGDVRTIWSDCEYVIKASPHCGYVAYGANSQRKLTILPFDCEAELVDQTQPCWFPGAHDEEVVRDVLALNTNTILTCGEDGAIRSWVMPWELKYKPVVTETVKEVPAKKESHKTEKSKEEKKKKKKKEKKHRKKDVKFKPY</sequence>
<dbReference type="Proteomes" id="UP001241377">
    <property type="component" value="Unassembled WGS sequence"/>
</dbReference>
<organism evidence="1 2">
    <name type="scientific">Naganishia cerealis</name>
    <dbReference type="NCBI Taxonomy" id="610337"/>
    <lineage>
        <taxon>Eukaryota</taxon>
        <taxon>Fungi</taxon>
        <taxon>Dikarya</taxon>
        <taxon>Basidiomycota</taxon>
        <taxon>Agaricomycotina</taxon>
        <taxon>Tremellomycetes</taxon>
        <taxon>Filobasidiales</taxon>
        <taxon>Filobasidiaceae</taxon>
        <taxon>Naganishia</taxon>
    </lineage>
</organism>
<comment type="caution">
    <text evidence="1">The sequence shown here is derived from an EMBL/GenBank/DDBJ whole genome shotgun (WGS) entry which is preliminary data.</text>
</comment>
<proteinExistence type="predicted"/>
<evidence type="ECO:0000313" key="1">
    <source>
        <dbReference type="EMBL" id="KAJ9106634.1"/>
    </source>
</evidence>
<name>A0ACC2W602_9TREE</name>
<evidence type="ECO:0000313" key="2">
    <source>
        <dbReference type="Proteomes" id="UP001241377"/>
    </source>
</evidence>
<dbReference type="EMBL" id="JASBWR010000029">
    <property type="protein sequence ID" value="KAJ9106634.1"/>
    <property type="molecule type" value="Genomic_DNA"/>
</dbReference>
<reference evidence="1" key="1">
    <citation type="submission" date="2023-04" db="EMBL/GenBank/DDBJ databases">
        <title>Draft Genome sequencing of Naganishia species isolated from polar environments using Oxford Nanopore Technology.</title>
        <authorList>
            <person name="Leo P."/>
            <person name="Venkateswaran K."/>
        </authorList>
    </citation>
    <scope>NUCLEOTIDE SEQUENCE</scope>
    <source>
        <strain evidence="1">MNA-CCFEE 5261</strain>
    </source>
</reference>
<accession>A0ACC2W602</accession>
<keyword evidence="2" id="KW-1185">Reference proteome</keyword>
<protein>
    <submittedName>
        <fullName evidence="1">Uncharacterized protein</fullName>
    </submittedName>
</protein>
<gene>
    <name evidence="1" type="ORF">QFC19_003133</name>
</gene>